<dbReference type="PANTHER" id="PTHR46847:SF1">
    <property type="entry name" value="D-ALLOSE-BINDING PERIPLASMIC PROTEIN-RELATED"/>
    <property type="match status" value="1"/>
</dbReference>
<feature type="region of interest" description="Disordered" evidence="4">
    <location>
        <begin position="319"/>
        <end position="347"/>
    </location>
</feature>
<sequence length="347" mass="35541">MAARWTALPGLAAVSLLAAGCVNPNTGTSNADGGPSPSASAATSPGTSGGAKRIGFFGFAKANSFSAATFAGVEEYAKANGATAEFLDSNFDAQAQVRQLQDAVTAKRFEVFVVQANDGAAVVPAIGSAVQAGITVVVQFTPVGTRYDTADPQVDGTITLIDVPTLNGEGLGELAIQACASKKLDPCEVGYLEGLKALPLDNARTQAAVAKLKAAPGVEVKAQLEGGYTQESGRKAMQDVLQKNPGIDVIIGASQAILGAEAVAKGKDIMYVANGASRQTVQAVREGRWFGAYYLPVKTLGAKAAELGLRKARGEQMPATNLATDVRPGTSMGTKDALAQVSGEYDE</sequence>
<dbReference type="Gene3D" id="3.40.50.2300">
    <property type="match status" value="2"/>
</dbReference>
<proteinExistence type="inferred from homology"/>
<reference evidence="7 8" key="1">
    <citation type="journal article" date="2019" name="Int. J. Syst. Evol. Microbiol.">
        <title>The Global Catalogue of Microorganisms (GCM) 10K type strain sequencing project: providing services to taxonomists for standard genome sequencing and annotation.</title>
        <authorList>
            <consortium name="The Broad Institute Genomics Platform"/>
            <consortium name="The Broad Institute Genome Sequencing Center for Infectious Disease"/>
            <person name="Wu L."/>
            <person name="Ma J."/>
        </authorList>
    </citation>
    <scope>NUCLEOTIDE SEQUENCE [LARGE SCALE GENOMIC DNA]</scope>
    <source>
        <strain evidence="7 8">JCM 13929</strain>
    </source>
</reference>
<gene>
    <name evidence="7" type="ORF">GCM10009733_079930</name>
</gene>
<dbReference type="InterPro" id="IPR028082">
    <property type="entry name" value="Peripla_BP_I"/>
</dbReference>
<dbReference type="SUPFAM" id="SSF53822">
    <property type="entry name" value="Periplasmic binding protein-like I"/>
    <property type="match status" value="1"/>
</dbReference>
<dbReference type="PANTHER" id="PTHR46847">
    <property type="entry name" value="D-ALLOSE-BINDING PERIPLASMIC PROTEIN-RELATED"/>
    <property type="match status" value="1"/>
</dbReference>
<dbReference type="Pfam" id="PF13407">
    <property type="entry name" value="Peripla_BP_4"/>
    <property type="match status" value="1"/>
</dbReference>
<feature type="signal peptide" evidence="5">
    <location>
        <begin position="1"/>
        <end position="18"/>
    </location>
</feature>
<evidence type="ECO:0000313" key="7">
    <source>
        <dbReference type="EMBL" id="GAA1670582.1"/>
    </source>
</evidence>
<evidence type="ECO:0000259" key="6">
    <source>
        <dbReference type="Pfam" id="PF13407"/>
    </source>
</evidence>
<dbReference type="RefSeq" id="WP_346111993.1">
    <property type="nucleotide sequence ID" value="NZ_BAAAMU010000087.1"/>
</dbReference>
<name>A0ABN2GFU4_9ACTN</name>
<feature type="chain" id="PRO_5046176690" description="Periplasmic binding protein domain-containing protein" evidence="5">
    <location>
        <begin position="19"/>
        <end position="347"/>
    </location>
</feature>
<dbReference type="Proteomes" id="UP001500064">
    <property type="component" value="Unassembled WGS sequence"/>
</dbReference>
<protein>
    <recommendedName>
        <fullName evidence="6">Periplasmic binding protein domain-containing protein</fullName>
    </recommendedName>
</protein>
<evidence type="ECO:0000256" key="2">
    <source>
        <dbReference type="ARBA" id="ARBA00007639"/>
    </source>
</evidence>
<keyword evidence="3 5" id="KW-0732">Signal</keyword>
<dbReference type="CDD" id="cd01536">
    <property type="entry name" value="PBP1_ABC_sugar_binding-like"/>
    <property type="match status" value="1"/>
</dbReference>
<comment type="subcellular location">
    <subcellularLocation>
        <location evidence="1">Cell envelope</location>
    </subcellularLocation>
</comment>
<evidence type="ECO:0000256" key="4">
    <source>
        <dbReference type="SAM" id="MobiDB-lite"/>
    </source>
</evidence>
<dbReference type="PROSITE" id="PS51257">
    <property type="entry name" value="PROKAR_LIPOPROTEIN"/>
    <property type="match status" value="1"/>
</dbReference>
<comment type="caution">
    <text evidence="7">The sequence shown here is derived from an EMBL/GenBank/DDBJ whole genome shotgun (WGS) entry which is preliminary data.</text>
</comment>
<evidence type="ECO:0000256" key="1">
    <source>
        <dbReference type="ARBA" id="ARBA00004196"/>
    </source>
</evidence>
<evidence type="ECO:0000256" key="3">
    <source>
        <dbReference type="ARBA" id="ARBA00022729"/>
    </source>
</evidence>
<organism evidence="7 8">
    <name type="scientific">Nonomuraea maheshkhaliensis</name>
    <dbReference type="NCBI Taxonomy" id="419590"/>
    <lineage>
        <taxon>Bacteria</taxon>
        <taxon>Bacillati</taxon>
        <taxon>Actinomycetota</taxon>
        <taxon>Actinomycetes</taxon>
        <taxon>Streptosporangiales</taxon>
        <taxon>Streptosporangiaceae</taxon>
        <taxon>Nonomuraea</taxon>
    </lineage>
</organism>
<evidence type="ECO:0000313" key="8">
    <source>
        <dbReference type="Proteomes" id="UP001500064"/>
    </source>
</evidence>
<dbReference type="InterPro" id="IPR025997">
    <property type="entry name" value="SBP_2_dom"/>
</dbReference>
<evidence type="ECO:0000256" key="5">
    <source>
        <dbReference type="SAM" id="SignalP"/>
    </source>
</evidence>
<keyword evidence="8" id="KW-1185">Reference proteome</keyword>
<accession>A0ABN2GFU4</accession>
<feature type="domain" description="Periplasmic binding protein" evidence="6">
    <location>
        <begin position="54"/>
        <end position="315"/>
    </location>
</feature>
<dbReference type="EMBL" id="BAAAMU010000087">
    <property type="protein sequence ID" value="GAA1670582.1"/>
    <property type="molecule type" value="Genomic_DNA"/>
</dbReference>
<comment type="similarity">
    <text evidence="2">Belongs to the bacterial solute-binding protein 2 family.</text>
</comment>